<evidence type="ECO:0000313" key="2">
    <source>
        <dbReference type="EMBL" id="KAJ8890949.1"/>
    </source>
</evidence>
<keyword evidence="3" id="KW-1185">Reference proteome</keyword>
<organism evidence="2 3">
    <name type="scientific">Dryococelus australis</name>
    <dbReference type="NCBI Taxonomy" id="614101"/>
    <lineage>
        <taxon>Eukaryota</taxon>
        <taxon>Metazoa</taxon>
        <taxon>Ecdysozoa</taxon>
        <taxon>Arthropoda</taxon>
        <taxon>Hexapoda</taxon>
        <taxon>Insecta</taxon>
        <taxon>Pterygota</taxon>
        <taxon>Neoptera</taxon>
        <taxon>Polyneoptera</taxon>
        <taxon>Phasmatodea</taxon>
        <taxon>Verophasmatodea</taxon>
        <taxon>Anareolatae</taxon>
        <taxon>Phasmatidae</taxon>
        <taxon>Eurycanthinae</taxon>
        <taxon>Dryococelus</taxon>
    </lineage>
</organism>
<dbReference type="Proteomes" id="UP001159363">
    <property type="component" value="Chromosome 3"/>
</dbReference>
<feature type="compositionally biased region" description="Basic and acidic residues" evidence="1">
    <location>
        <begin position="1"/>
        <end position="17"/>
    </location>
</feature>
<evidence type="ECO:0000313" key="3">
    <source>
        <dbReference type="Proteomes" id="UP001159363"/>
    </source>
</evidence>
<feature type="region of interest" description="Disordered" evidence="1">
    <location>
        <begin position="1"/>
        <end position="40"/>
    </location>
</feature>
<protein>
    <submittedName>
        <fullName evidence="2">Uncharacterized protein</fullName>
    </submittedName>
</protein>
<comment type="caution">
    <text evidence="2">The sequence shown here is derived from an EMBL/GenBank/DDBJ whole genome shotgun (WGS) entry which is preliminary data.</text>
</comment>
<feature type="region of interest" description="Disordered" evidence="1">
    <location>
        <begin position="75"/>
        <end position="97"/>
    </location>
</feature>
<reference evidence="2 3" key="1">
    <citation type="submission" date="2023-02" db="EMBL/GenBank/DDBJ databases">
        <title>LHISI_Scaffold_Assembly.</title>
        <authorList>
            <person name="Stuart O.P."/>
            <person name="Cleave R."/>
            <person name="Magrath M.J.L."/>
            <person name="Mikheyev A.S."/>
        </authorList>
    </citation>
    <scope>NUCLEOTIDE SEQUENCE [LARGE SCALE GENOMIC DNA]</scope>
    <source>
        <strain evidence="2">Daus_M_001</strain>
        <tissue evidence="2">Leg muscle</tissue>
    </source>
</reference>
<gene>
    <name evidence="2" type="ORF">PR048_010458</name>
</gene>
<evidence type="ECO:0000256" key="1">
    <source>
        <dbReference type="SAM" id="MobiDB-lite"/>
    </source>
</evidence>
<sequence length="144" mass="16347">MEQRRNERAWETGDPRENPLTNGIVRHHSRPGIEPGSPWWEASRLTAQPPQPLRKSDVLCHGGLLTTVFSAHARHGSKNGDFARGRSRRDTTEIRGAVDLPRRGLSYSARRVRGEGLRERSYRMTADVPCLTLLDETMKMSECE</sequence>
<name>A0ABQ9I3W5_9NEOP</name>
<accession>A0ABQ9I3W5</accession>
<proteinExistence type="predicted"/>
<dbReference type="EMBL" id="JARBHB010000003">
    <property type="protein sequence ID" value="KAJ8890949.1"/>
    <property type="molecule type" value="Genomic_DNA"/>
</dbReference>
<feature type="compositionally biased region" description="Basic and acidic residues" evidence="1">
    <location>
        <begin position="81"/>
        <end position="93"/>
    </location>
</feature>